<dbReference type="PROSITE" id="PS51819">
    <property type="entry name" value="VOC"/>
    <property type="match status" value="1"/>
</dbReference>
<dbReference type="AlphaFoldDB" id="A0A7X5QTJ0"/>
<dbReference type="RefSeq" id="WP_166698804.1">
    <property type="nucleotide sequence ID" value="NZ_JAAQTL010000001.1"/>
</dbReference>
<dbReference type="InterPro" id="IPR041581">
    <property type="entry name" value="Glyoxalase_6"/>
</dbReference>
<name>A0A7X5QTJ0_9GAMM</name>
<keyword evidence="3" id="KW-1185">Reference proteome</keyword>
<sequence length="128" mass="14101">MKRVTGIGGIFFQAKDPVGLRHWYRDHLGIDVLEWGGAVFPWSDDAGHPSKGMTIWSIGEAGGEQFPKGASPFMINYRVDNLDALLAALREEGCNVLEKAPDSEYGQFGWVIDPEGNKIELWQPPDGG</sequence>
<organism evidence="2 3">
    <name type="scientific">Luteibacter yeojuensis</name>
    <dbReference type="NCBI Taxonomy" id="345309"/>
    <lineage>
        <taxon>Bacteria</taxon>
        <taxon>Pseudomonadati</taxon>
        <taxon>Pseudomonadota</taxon>
        <taxon>Gammaproteobacteria</taxon>
        <taxon>Lysobacterales</taxon>
        <taxon>Rhodanobacteraceae</taxon>
        <taxon>Luteibacter</taxon>
    </lineage>
</organism>
<protein>
    <submittedName>
        <fullName evidence="2">VOC family protein</fullName>
    </submittedName>
</protein>
<evidence type="ECO:0000313" key="2">
    <source>
        <dbReference type="EMBL" id="NID15027.1"/>
    </source>
</evidence>
<reference evidence="2 3" key="1">
    <citation type="journal article" date="2006" name="Int. J. Syst. Evol. Microbiol.">
        <title>Dyella yeojuensis sp. nov., isolated from greenhouse soil in Korea.</title>
        <authorList>
            <person name="Kim B.Y."/>
            <person name="Weon H.Y."/>
            <person name="Lee K.H."/>
            <person name="Seok S.J."/>
            <person name="Kwon S.W."/>
            <person name="Go S.J."/>
            <person name="Stackebrandt E."/>
        </authorList>
    </citation>
    <scope>NUCLEOTIDE SEQUENCE [LARGE SCALE GENOMIC DNA]</scope>
    <source>
        <strain evidence="2 3">DSM 17673</strain>
    </source>
</reference>
<gene>
    <name evidence="2" type="ORF">HBF32_06035</name>
</gene>
<comment type="caution">
    <text evidence="2">The sequence shown here is derived from an EMBL/GenBank/DDBJ whole genome shotgun (WGS) entry which is preliminary data.</text>
</comment>
<accession>A0A7X5QTJ0</accession>
<dbReference type="Gene3D" id="3.10.180.10">
    <property type="entry name" value="2,3-Dihydroxybiphenyl 1,2-Dioxygenase, domain 1"/>
    <property type="match status" value="1"/>
</dbReference>
<evidence type="ECO:0000259" key="1">
    <source>
        <dbReference type="PROSITE" id="PS51819"/>
    </source>
</evidence>
<dbReference type="Pfam" id="PF18029">
    <property type="entry name" value="Glyoxalase_6"/>
    <property type="match status" value="1"/>
</dbReference>
<dbReference type="InterPro" id="IPR037523">
    <property type="entry name" value="VOC_core"/>
</dbReference>
<proteinExistence type="predicted"/>
<dbReference type="SUPFAM" id="SSF54593">
    <property type="entry name" value="Glyoxalase/Bleomycin resistance protein/Dihydroxybiphenyl dioxygenase"/>
    <property type="match status" value="1"/>
</dbReference>
<dbReference type="Proteomes" id="UP000518878">
    <property type="component" value="Unassembled WGS sequence"/>
</dbReference>
<evidence type="ECO:0000313" key="3">
    <source>
        <dbReference type="Proteomes" id="UP000518878"/>
    </source>
</evidence>
<dbReference type="EMBL" id="JAAQTL010000001">
    <property type="protein sequence ID" value="NID15027.1"/>
    <property type="molecule type" value="Genomic_DNA"/>
</dbReference>
<dbReference type="InterPro" id="IPR029068">
    <property type="entry name" value="Glyas_Bleomycin-R_OHBP_Dase"/>
</dbReference>
<feature type="domain" description="VOC" evidence="1">
    <location>
        <begin position="6"/>
        <end position="124"/>
    </location>
</feature>